<evidence type="ECO:0000313" key="2">
    <source>
        <dbReference type="EMBL" id="PTU32011.1"/>
    </source>
</evidence>
<dbReference type="AlphaFoldDB" id="A0A2T5MHF0"/>
<dbReference type="CDD" id="cd00885">
    <property type="entry name" value="cinA"/>
    <property type="match status" value="1"/>
</dbReference>
<protein>
    <submittedName>
        <fullName evidence="2">Competence/damage-inducible protein A</fullName>
    </submittedName>
</protein>
<dbReference type="EMBL" id="QANS01000002">
    <property type="protein sequence ID" value="PTU32011.1"/>
    <property type="molecule type" value="Genomic_DNA"/>
</dbReference>
<keyword evidence="3" id="KW-1185">Reference proteome</keyword>
<accession>A0A2T5MHF0</accession>
<dbReference type="Pfam" id="PF00994">
    <property type="entry name" value="MoCF_biosynth"/>
    <property type="match status" value="1"/>
</dbReference>
<proteinExistence type="predicted"/>
<dbReference type="PANTHER" id="PTHR13939:SF0">
    <property type="entry name" value="NMN AMIDOHYDROLASE-LIKE PROTEIN YFAY"/>
    <property type="match status" value="1"/>
</dbReference>
<reference evidence="2 3" key="1">
    <citation type="submission" date="2018-04" db="EMBL/GenBank/DDBJ databases">
        <title>Novel species isolated from glacier.</title>
        <authorList>
            <person name="Liu Q."/>
            <person name="Xin Y.-H."/>
        </authorList>
    </citation>
    <scope>NUCLEOTIDE SEQUENCE [LARGE SCALE GENOMIC DNA]</scope>
    <source>
        <strain evidence="2 3">GT1R17</strain>
    </source>
</reference>
<dbReference type="InterPro" id="IPR036425">
    <property type="entry name" value="MoaB/Mog-like_dom_sf"/>
</dbReference>
<dbReference type="InterPro" id="IPR050101">
    <property type="entry name" value="CinA"/>
</dbReference>
<dbReference type="PANTHER" id="PTHR13939">
    <property type="entry name" value="NICOTINAMIDE-NUCLEOTIDE AMIDOHYDROLASE PNCC"/>
    <property type="match status" value="1"/>
</dbReference>
<evidence type="ECO:0000313" key="3">
    <source>
        <dbReference type="Proteomes" id="UP000244248"/>
    </source>
</evidence>
<comment type="caution">
    <text evidence="2">The sequence shown here is derived from an EMBL/GenBank/DDBJ whole genome shotgun (WGS) entry which is preliminary data.</text>
</comment>
<dbReference type="Gene3D" id="3.40.980.10">
    <property type="entry name" value="MoaB/Mog-like domain"/>
    <property type="match status" value="1"/>
</dbReference>
<organism evidence="2 3">
    <name type="scientific">Stenotrophobium rhamnosiphilum</name>
    <dbReference type="NCBI Taxonomy" id="2029166"/>
    <lineage>
        <taxon>Bacteria</taxon>
        <taxon>Pseudomonadati</taxon>
        <taxon>Pseudomonadota</taxon>
        <taxon>Gammaproteobacteria</taxon>
        <taxon>Nevskiales</taxon>
        <taxon>Nevskiaceae</taxon>
        <taxon>Stenotrophobium</taxon>
    </lineage>
</organism>
<feature type="domain" description="MoaB/Mog" evidence="1">
    <location>
        <begin position="4"/>
        <end position="164"/>
    </location>
</feature>
<dbReference type="OrthoDB" id="9801454at2"/>
<gene>
    <name evidence="2" type="ORF">CJD38_04855</name>
</gene>
<name>A0A2T5MHF0_9GAMM</name>
<dbReference type="InterPro" id="IPR001453">
    <property type="entry name" value="MoaB/Mog_dom"/>
</dbReference>
<dbReference type="SMART" id="SM00852">
    <property type="entry name" value="MoCF_biosynth"/>
    <property type="match status" value="1"/>
</dbReference>
<dbReference type="RefSeq" id="WP_107939202.1">
    <property type="nucleotide sequence ID" value="NZ_QANS01000002.1"/>
</dbReference>
<sequence length="253" mass="27527">MGIGLFIIGDEILSGKRQDKHLSKVIELLRERGMALSWAQCLGDDEVQISEAIVASRQRGDVVLSCGGIGATPDDRTRQAAARAFAVPVVRHAEAEATIVDQYGDKAFPHRVLMADFPEGAGLIPNPVNRVAGFYVGDHNFVPGFPEMAWPMLEWVLDARYPQLRNVDPPVEFSLRAVGTAAEGDLLDLMEQTLAAYPGIALSSLPSRGDATRQRHIEFGIKGPRVLAATAFQSFRAGLALRSDLTIEDLRLP</sequence>
<dbReference type="SUPFAM" id="SSF53218">
    <property type="entry name" value="Molybdenum cofactor biosynthesis proteins"/>
    <property type="match status" value="1"/>
</dbReference>
<dbReference type="Proteomes" id="UP000244248">
    <property type="component" value="Unassembled WGS sequence"/>
</dbReference>
<evidence type="ECO:0000259" key="1">
    <source>
        <dbReference type="SMART" id="SM00852"/>
    </source>
</evidence>